<evidence type="ECO:0000313" key="2">
    <source>
        <dbReference type="EMBL" id="KAK0476765.1"/>
    </source>
</evidence>
<comment type="caution">
    <text evidence="2">The sequence shown here is derived from an EMBL/GenBank/DDBJ whole genome shotgun (WGS) entry which is preliminary data.</text>
</comment>
<evidence type="ECO:0000313" key="3">
    <source>
        <dbReference type="Proteomes" id="UP001175227"/>
    </source>
</evidence>
<feature type="chain" id="PRO_5041217593" evidence="1">
    <location>
        <begin position="20"/>
        <end position="228"/>
    </location>
</feature>
<proteinExistence type="predicted"/>
<feature type="signal peptide" evidence="1">
    <location>
        <begin position="1"/>
        <end position="19"/>
    </location>
</feature>
<sequence>MAFISLVPLVLLLAMSTLSTQPRMPPKNHTQPYPASPTTSAFASVSQTSTRIFLEIRYYVRRGFFSLILHQQQIIRTRISIALDQATTQLSVLPVDWEITADDPEPEYIHDDYADHNWRMFLRDVRIAMAPAALSKCIEATPLKDLLSHSTYVNRVMRFSGHGVHTERPGDVRAVNRRFGKAVPVPKPFSENDSFLLWARSYLYSGWWAFFAELYEDLTSMGDTVREW</sequence>
<reference evidence="2" key="1">
    <citation type="submission" date="2023-06" db="EMBL/GenBank/DDBJ databases">
        <authorList>
            <consortium name="Lawrence Berkeley National Laboratory"/>
            <person name="Ahrendt S."/>
            <person name="Sahu N."/>
            <person name="Indic B."/>
            <person name="Wong-Bajracharya J."/>
            <person name="Merenyi Z."/>
            <person name="Ke H.-M."/>
            <person name="Monk M."/>
            <person name="Kocsube S."/>
            <person name="Drula E."/>
            <person name="Lipzen A."/>
            <person name="Balint B."/>
            <person name="Henrissat B."/>
            <person name="Andreopoulos B."/>
            <person name="Martin F.M."/>
            <person name="Harder C.B."/>
            <person name="Rigling D."/>
            <person name="Ford K.L."/>
            <person name="Foster G.D."/>
            <person name="Pangilinan J."/>
            <person name="Papanicolaou A."/>
            <person name="Barry K."/>
            <person name="LaButti K."/>
            <person name="Viragh M."/>
            <person name="Koriabine M."/>
            <person name="Yan M."/>
            <person name="Riley R."/>
            <person name="Champramary S."/>
            <person name="Plett K.L."/>
            <person name="Tsai I.J."/>
            <person name="Slot J."/>
            <person name="Sipos G."/>
            <person name="Plett J."/>
            <person name="Nagy L.G."/>
            <person name="Grigoriev I.V."/>
        </authorList>
    </citation>
    <scope>NUCLEOTIDE SEQUENCE</scope>
    <source>
        <strain evidence="2">ICMP 16352</strain>
    </source>
</reference>
<keyword evidence="3" id="KW-1185">Reference proteome</keyword>
<accession>A0AA39P3S5</accession>
<dbReference type="Proteomes" id="UP001175227">
    <property type="component" value="Unassembled WGS sequence"/>
</dbReference>
<evidence type="ECO:0000256" key="1">
    <source>
        <dbReference type="SAM" id="SignalP"/>
    </source>
</evidence>
<gene>
    <name evidence="2" type="ORF">IW261DRAFT_329318</name>
</gene>
<dbReference type="EMBL" id="JAUEPR010000019">
    <property type="protein sequence ID" value="KAK0476765.1"/>
    <property type="molecule type" value="Genomic_DNA"/>
</dbReference>
<name>A0AA39P3S5_9AGAR</name>
<protein>
    <submittedName>
        <fullName evidence="2">Uncharacterized protein</fullName>
    </submittedName>
</protein>
<dbReference type="AlphaFoldDB" id="A0AA39P3S5"/>
<organism evidence="2 3">
    <name type="scientific">Armillaria novae-zelandiae</name>
    <dbReference type="NCBI Taxonomy" id="153914"/>
    <lineage>
        <taxon>Eukaryota</taxon>
        <taxon>Fungi</taxon>
        <taxon>Dikarya</taxon>
        <taxon>Basidiomycota</taxon>
        <taxon>Agaricomycotina</taxon>
        <taxon>Agaricomycetes</taxon>
        <taxon>Agaricomycetidae</taxon>
        <taxon>Agaricales</taxon>
        <taxon>Marasmiineae</taxon>
        <taxon>Physalacriaceae</taxon>
        <taxon>Armillaria</taxon>
    </lineage>
</organism>
<keyword evidence="1" id="KW-0732">Signal</keyword>